<protein>
    <submittedName>
        <fullName evidence="1">Uncharacterized protein</fullName>
    </submittedName>
</protein>
<evidence type="ECO:0000313" key="2">
    <source>
        <dbReference type="Proteomes" id="UP000076798"/>
    </source>
</evidence>
<sequence length="280" mass="32427">MPPNFAQTKQAVFMSVASYQIRWSPFHNRHAVRRGFVTFPFFDVTMDFKEIVCRIRRWVSRTNRRNRAGPQIPILDPTRWDAETFLQTLYTMCRDFFAIFDQTNTAYRAAYRARAVIDEDRAPGAPPRFYGINRPSAPHQRPFSVSPFRQLYTAEPQALHPYCQGNSGLILNHCEERNEGRISRDTVHPRRSLTSREDASREVLADIFVGESARAMGYWETRSCIVVNRLGEHERDGDEGARVELGAQKVILRVNSAGEEGRVRVDAGDLRQTTRWMEDW</sequence>
<evidence type="ECO:0000313" key="1">
    <source>
        <dbReference type="EMBL" id="KZT31638.1"/>
    </source>
</evidence>
<keyword evidence="2" id="KW-1185">Reference proteome</keyword>
<organism evidence="1 2">
    <name type="scientific">Sistotremastrum suecicum HHB10207 ss-3</name>
    <dbReference type="NCBI Taxonomy" id="1314776"/>
    <lineage>
        <taxon>Eukaryota</taxon>
        <taxon>Fungi</taxon>
        <taxon>Dikarya</taxon>
        <taxon>Basidiomycota</taxon>
        <taxon>Agaricomycotina</taxon>
        <taxon>Agaricomycetes</taxon>
        <taxon>Sistotremastrales</taxon>
        <taxon>Sistotremastraceae</taxon>
        <taxon>Sistotremastrum</taxon>
    </lineage>
</organism>
<dbReference type="Proteomes" id="UP000076798">
    <property type="component" value="Unassembled WGS sequence"/>
</dbReference>
<gene>
    <name evidence="1" type="ORF">SISSUDRAFT_1100579</name>
</gene>
<proteinExistence type="predicted"/>
<name>A0A165WY14_9AGAM</name>
<dbReference type="AlphaFoldDB" id="A0A165WY14"/>
<accession>A0A165WY14</accession>
<dbReference type="EMBL" id="KV428505">
    <property type="protein sequence ID" value="KZT31638.1"/>
    <property type="molecule type" value="Genomic_DNA"/>
</dbReference>
<reference evidence="1 2" key="1">
    <citation type="journal article" date="2016" name="Mol. Biol. Evol.">
        <title>Comparative Genomics of Early-Diverging Mushroom-Forming Fungi Provides Insights into the Origins of Lignocellulose Decay Capabilities.</title>
        <authorList>
            <person name="Nagy L.G."/>
            <person name="Riley R."/>
            <person name="Tritt A."/>
            <person name="Adam C."/>
            <person name="Daum C."/>
            <person name="Floudas D."/>
            <person name="Sun H."/>
            <person name="Yadav J.S."/>
            <person name="Pangilinan J."/>
            <person name="Larsson K.H."/>
            <person name="Matsuura K."/>
            <person name="Barry K."/>
            <person name="Labutti K."/>
            <person name="Kuo R."/>
            <person name="Ohm R.A."/>
            <person name="Bhattacharya S.S."/>
            <person name="Shirouzu T."/>
            <person name="Yoshinaga Y."/>
            <person name="Martin F.M."/>
            <person name="Grigoriev I.V."/>
            <person name="Hibbett D.S."/>
        </authorList>
    </citation>
    <scope>NUCLEOTIDE SEQUENCE [LARGE SCALE GENOMIC DNA]</scope>
    <source>
        <strain evidence="1 2">HHB10207 ss-3</strain>
    </source>
</reference>